<keyword evidence="3" id="KW-1185">Reference proteome</keyword>
<gene>
    <name evidence="2" type="ORF">DOK79_002613</name>
</gene>
<evidence type="ECO:0000313" key="3">
    <source>
        <dbReference type="Proteomes" id="UP000664360"/>
    </source>
</evidence>
<feature type="compositionally biased region" description="Basic and acidic residues" evidence="1">
    <location>
        <begin position="124"/>
        <end position="133"/>
    </location>
</feature>
<accession>A0ABZ2SZ83</accession>
<organism evidence="2 3">
    <name type="scientific">Candidatus Enterococcus mangumiae</name>
    <dbReference type="NCBI Taxonomy" id="2230878"/>
    <lineage>
        <taxon>Bacteria</taxon>
        <taxon>Bacillati</taxon>
        <taxon>Bacillota</taxon>
        <taxon>Bacilli</taxon>
        <taxon>Lactobacillales</taxon>
        <taxon>Enterococcaceae</taxon>
        <taxon>Enterococcus</taxon>
    </lineage>
</organism>
<protein>
    <submittedName>
        <fullName evidence="2">Uncharacterized protein</fullName>
    </submittedName>
</protein>
<evidence type="ECO:0000313" key="2">
    <source>
        <dbReference type="EMBL" id="WYJ81029.1"/>
    </source>
</evidence>
<reference evidence="2 3" key="1">
    <citation type="submission" date="2024-03" db="EMBL/GenBank/DDBJ databases">
        <title>The Genome Sequence of Enterococcus sp. DIV1094.</title>
        <authorList>
            <consortium name="The Broad Institute Genomics Platform"/>
            <consortium name="The Broad Institute Microbial Omics Core"/>
            <consortium name="The Broad Institute Genomic Center for Infectious Diseases"/>
            <person name="Earl A."/>
            <person name="Manson A."/>
            <person name="Gilmore M."/>
            <person name="Schwartman J."/>
            <person name="Shea T."/>
            <person name="Abouelleil A."/>
            <person name="Cao P."/>
            <person name="Chapman S."/>
            <person name="Cusick C."/>
            <person name="Young S."/>
            <person name="Neafsey D."/>
            <person name="Nusbaum C."/>
            <person name="Birren B."/>
        </authorList>
    </citation>
    <scope>NUCLEOTIDE SEQUENCE [LARGE SCALE GENOMIC DNA]</scope>
    <source>
        <strain evidence="2 3">DIV1094</strain>
    </source>
</reference>
<feature type="compositionally biased region" description="Basic residues" evidence="1">
    <location>
        <begin position="153"/>
        <end position="163"/>
    </location>
</feature>
<sequence>MKDFLLYQIHRFFNTNTYREKLLVRMNKAIDETYNATNYPTYTGQNEIERLADKLQRSQRRKNWLPKIGDPLYKKPYSKIYLEDLQLKISEKRLDSDANDSQISRQNSTNSLPSEQQTSGTSKSELRTSESKVIDLSTHLANLSKKNDPSLKGSRKGIPRVRRTQSDFGRY</sequence>
<name>A0ABZ2SZ83_9ENTE</name>
<evidence type="ECO:0000256" key="1">
    <source>
        <dbReference type="SAM" id="MobiDB-lite"/>
    </source>
</evidence>
<proteinExistence type="predicted"/>
<dbReference type="Proteomes" id="UP000664360">
    <property type="component" value="Chromosome"/>
</dbReference>
<feature type="region of interest" description="Disordered" evidence="1">
    <location>
        <begin position="95"/>
        <end position="171"/>
    </location>
</feature>
<dbReference type="RefSeq" id="WP_206854086.1">
    <property type="nucleotide sequence ID" value="NZ_CP147250.1"/>
</dbReference>
<feature type="compositionally biased region" description="Polar residues" evidence="1">
    <location>
        <begin position="99"/>
        <end position="123"/>
    </location>
</feature>
<dbReference type="EMBL" id="CP147250">
    <property type="protein sequence ID" value="WYJ81029.1"/>
    <property type="molecule type" value="Genomic_DNA"/>
</dbReference>